<accession>A0A1A9UNX8</accession>
<protein>
    <submittedName>
        <fullName evidence="1">Uncharacterized protein</fullName>
    </submittedName>
</protein>
<proteinExistence type="predicted"/>
<evidence type="ECO:0000313" key="2">
    <source>
        <dbReference type="Proteomes" id="UP000078200"/>
    </source>
</evidence>
<reference evidence="1" key="1">
    <citation type="submission" date="2020-05" db="UniProtKB">
        <authorList>
            <consortium name="EnsemblMetazoa"/>
        </authorList>
    </citation>
    <scope>IDENTIFICATION</scope>
    <source>
        <strain evidence="1">TTRI</strain>
    </source>
</reference>
<evidence type="ECO:0000313" key="1">
    <source>
        <dbReference type="EnsemblMetazoa" id="GAUT010719-PA"/>
    </source>
</evidence>
<dbReference type="AlphaFoldDB" id="A0A1A9UNX8"/>
<dbReference type="VEuPathDB" id="VectorBase:GAUT010719"/>
<name>A0A1A9UNX8_GLOAU</name>
<organism evidence="1 2">
    <name type="scientific">Glossina austeni</name>
    <name type="common">Savannah tsetse fly</name>
    <dbReference type="NCBI Taxonomy" id="7395"/>
    <lineage>
        <taxon>Eukaryota</taxon>
        <taxon>Metazoa</taxon>
        <taxon>Ecdysozoa</taxon>
        <taxon>Arthropoda</taxon>
        <taxon>Hexapoda</taxon>
        <taxon>Insecta</taxon>
        <taxon>Pterygota</taxon>
        <taxon>Neoptera</taxon>
        <taxon>Endopterygota</taxon>
        <taxon>Diptera</taxon>
        <taxon>Brachycera</taxon>
        <taxon>Muscomorpha</taxon>
        <taxon>Hippoboscoidea</taxon>
        <taxon>Glossinidae</taxon>
        <taxon>Glossina</taxon>
    </lineage>
</organism>
<keyword evidence="2" id="KW-1185">Reference proteome</keyword>
<dbReference type="Proteomes" id="UP000078200">
    <property type="component" value="Unassembled WGS sequence"/>
</dbReference>
<dbReference type="EnsemblMetazoa" id="GAUT010719-RA">
    <property type="protein sequence ID" value="GAUT010719-PA"/>
    <property type="gene ID" value="GAUT010719"/>
</dbReference>
<sequence>MYIGQISAYKSRTEGHMSLIINILKKPTSSTGSGILDSHININSTKLPTGAHSRQIRNKKEFFSISFLLPRPQRNHQQQPQGASEGHNQAAIIAPEWTQVAVTFRQKTGAIPTDTSEKGPENFAVIERHSAVRPTERGYTARRHVRGVPPTSAPPLGLRRQAEIQAQPQPSREWRVIGLPWLQPAMRGPRRTRDTEATLEGESSVVAVTPQIFTSATSTTIAIIIPTSLLLTSLITAATSTFTNTKTTPTCIHNIINIYMNVNGTGSYCRQHKTITDATAVTNPAQQQSQLQRTMLLSTDTSTT</sequence>